<evidence type="ECO:0000259" key="1">
    <source>
        <dbReference type="Pfam" id="PF01609"/>
    </source>
</evidence>
<dbReference type="PANTHER" id="PTHR35604:SF2">
    <property type="entry name" value="TRANSPOSASE INSH FOR INSERTION SEQUENCE ELEMENT IS5A-RELATED"/>
    <property type="match status" value="1"/>
</dbReference>
<dbReference type="PANTHER" id="PTHR35604">
    <property type="entry name" value="TRANSPOSASE INSH FOR INSERTION SEQUENCE ELEMENT IS5A-RELATED"/>
    <property type="match status" value="1"/>
</dbReference>
<gene>
    <name evidence="2" type="ORF">SAMN05216228_10791</name>
</gene>
<dbReference type="Pfam" id="PF01609">
    <property type="entry name" value="DDE_Tnp_1"/>
    <property type="match status" value="1"/>
</dbReference>
<feature type="domain" description="Transposase IS4-like" evidence="1">
    <location>
        <begin position="6"/>
        <end position="140"/>
    </location>
</feature>
<evidence type="ECO:0000313" key="3">
    <source>
        <dbReference type="Proteomes" id="UP000198939"/>
    </source>
</evidence>
<dbReference type="InterPro" id="IPR002559">
    <property type="entry name" value="Transposase_11"/>
</dbReference>
<proteinExistence type="predicted"/>
<feature type="non-terminal residue" evidence="2">
    <location>
        <position position="1"/>
    </location>
</feature>
<organism evidence="2 3">
    <name type="scientific">Rhizobium tibeticum</name>
    <dbReference type="NCBI Taxonomy" id="501024"/>
    <lineage>
        <taxon>Bacteria</taxon>
        <taxon>Pseudomonadati</taxon>
        <taxon>Pseudomonadota</taxon>
        <taxon>Alphaproteobacteria</taxon>
        <taxon>Hyphomicrobiales</taxon>
        <taxon>Rhizobiaceae</taxon>
        <taxon>Rhizobium/Agrobacterium group</taxon>
        <taxon>Rhizobium</taxon>
    </lineage>
</organism>
<evidence type="ECO:0000313" key="2">
    <source>
        <dbReference type="EMBL" id="SEP31149.1"/>
    </source>
</evidence>
<sequence length="152" mass="17032">LCFMGHGLMENRHGLLVDAYLTEASGYTERVAALHMIEPFTERPQAITLGADKAYDTKDFVKDLRSMKVTPHVAQNVNGRRSAIDGRTTRHSGYGISLRIRKRIEEAFGWIKTVAGQGKTKFRGRDRVGWAFTFAAAAYDLVRLPKLMTETG</sequence>
<name>A0ABY1AY82_9HYPH</name>
<reference evidence="2 3" key="1">
    <citation type="submission" date="2016-10" db="EMBL/GenBank/DDBJ databases">
        <authorList>
            <person name="Varghese N."/>
            <person name="Submissions S."/>
        </authorList>
    </citation>
    <scope>NUCLEOTIDE SEQUENCE [LARGE SCALE GENOMIC DNA]</scope>
    <source>
        <strain evidence="2 3">CGMCC 1.7071</strain>
    </source>
</reference>
<keyword evidence="3" id="KW-1185">Reference proteome</keyword>
<comment type="caution">
    <text evidence="2">The sequence shown here is derived from an EMBL/GenBank/DDBJ whole genome shotgun (WGS) entry which is preliminary data.</text>
</comment>
<dbReference type="EMBL" id="FOCV01000079">
    <property type="protein sequence ID" value="SEP31149.1"/>
    <property type="molecule type" value="Genomic_DNA"/>
</dbReference>
<dbReference type="RefSeq" id="WP_143147600.1">
    <property type="nucleotide sequence ID" value="NZ_FOCV01000079.1"/>
</dbReference>
<protein>
    <submittedName>
        <fullName evidence="2">Transposase DDE domain-containing protein</fullName>
    </submittedName>
</protein>
<dbReference type="Proteomes" id="UP000198939">
    <property type="component" value="Unassembled WGS sequence"/>
</dbReference>
<accession>A0ABY1AY82</accession>